<dbReference type="CDD" id="cd04301">
    <property type="entry name" value="NAT_SF"/>
    <property type="match status" value="1"/>
</dbReference>
<dbReference type="Proteomes" id="UP000018747">
    <property type="component" value="Unassembled WGS sequence"/>
</dbReference>
<feature type="domain" description="N-acetyltransferase" evidence="1">
    <location>
        <begin position="18"/>
        <end position="153"/>
    </location>
</feature>
<dbReference type="PROSITE" id="PS51186">
    <property type="entry name" value="GNAT"/>
    <property type="match status" value="1"/>
</dbReference>
<evidence type="ECO:0000313" key="2">
    <source>
        <dbReference type="EMBL" id="EQA64531.1"/>
    </source>
</evidence>
<reference evidence="2" key="1">
    <citation type="submission" date="2013-05" db="EMBL/GenBank/DDBJ databases">
        <authorList>
            <person name="Harkins D.M."/>
            <person name="Durkin A.S."/>
            <person name="Brinkac L.M."/>
            <person name="Haft D.H."/>
            <person name="Selengut J.D."/>
            <person name="Sanka R."/>
            <person name="DePew J."/>
            <person name="Purushe J."/>
            <person name="Hartskeerl R.A."/>
            <person name="Ahmed A."/>
            <person name="van der Linden H."/>
            <person name="Goris M.G.A."/>
            <person name="Vinetz J.M."/>
            <person name="Sutton G.G."/>
            <person name="Nierman W.C."/>
            <person name="Fouts D.E."/>
        </authorList>
    </citation>
    <scope>NUCLEOTIDE SEQUENCE [LARGE SCALE GENOMIC DNA]</scope>
    <source>
        <strain evidence="2">L 60</strain>
    </source>
</reference>
<dbReference type="InterPro" id="IPR016181">
    <property type="entry name" value="Acyl_CoA_acyltransferase"/>
</dbReference>
<dbReference type="EMBL" id="AHMT02000005">
    <property type="protein sequence ID" value="EQA64531.1"/>
    <property type="molecule type" value="Genomic_DNA"/>
</dbReference>
<keyword evidence="3" id="KW-1185">Reference proteome</keyword>
<accession>V6I3J8</accession>
<protein>
    <submittedName>
        <fullName evidence="2">Acetyltransferase (GNAT) domain protein</fullName>
    </submittedName>
</protein>
<dbReference type="GO" id="GO:0016747">
    <property type="term" value="F:acyltransferase activity, transferring groups other than amino-acyl groups"/>
    <property type="evidence" value="ECO:0007669"/>
    <property type="project" value="InterPro"/>
</dbReference>
<dbReference type="InterPro" id="IPR000182">
    <property type="entry name" value="GNAT_dom"/>
</dbReference>
<comment type="caution">
    <text evidence="2">The sequence shown here is derived from an EMBL/GenBank/DDBJ whole genome shotgun (WGS) entry which is preliminary data.</text>
</comment>
<dbReference type="Gene3D" id="3.40.630.30">
    <property type="match status" value="1"/>
</dbReference>
<sequence>MNFSNYNLTKKQSEFSILDIKVLNKTDVDWLFALEENCFGSHAWTKEMLCSHIREFSGIGSTDLCYILYKLAGDEIEIYRIAVYSRQRRQGKGKELLEYLLSFEKDKTFFLEVDSMNFPAIALYESCGFQRIHIRKHYYENGSDALIYKKAPIDVFENFSFNVPDP</sequence>
<dbReference type="Pfam" id="PF00583">
    <property type="entry name" value="Acetyltransf_1"/>
    <property type="match status" value="1"/>
</dbReference>
<proteinExistence type="predicted"/>
<organism evidence="2 3">
    <name type="scientific">Leptospira alexanderi serovar Manhao 3 str. L 60</name>
    <dbReference type="NCBI Taxonomy" id="1049759"/>
    <lineage>
        <taxon>Bacteria</taxon>
        <taxon>Pseudomonadati</taxon>
        <taxon>Spirochaetota</taxon>
        <taxon>Spirochaetia</taxon>
        <taxon>Leptospirales</taxon>
        <taxon>Leptospiraceae</taxon>
        <taxon>Leptospira</taxon>
    </lineage>
</organism>
<evidence type="ECO:0000313" key="3">
    <source>
        <dbReference type="Proteomes" id="UP000018747"/>
    </source>
</evidence>
<dbReference type="SUPFAM" id="SSF55729">
    <property type="entry name" value="Acyl-CoA N-acyltransferases (Nat)"/>
    <property type="match status" value="1"/>
</dbReference>
<dbReference type="STRING" id="100053.GCA_002009845_00578"/>
<evidence type="ECO:0000259" key="1">
    <source>
        <dbReference type="PROSITE" id="PS51186"/>
    </source>
</evidence>
<gene>
    <name evidence="2" type="ORF">LEP1GSC062_0475</name>
</gene>
<name>V6I3J8_9LEPT</name>
<dbReference type="AlphaFoldDB" id="V6I3J8"/>